<proteinExistence type="predicted"/>
<dbReference type="Gene3D" id="3.30.70.1430">
    <property type="entry name" value="Multidrug efflux transporter AcrB pore domain"/>
    <property type="match status" value="2"/>
</dbReference>
<feature type="transmembrane region" description="Helical" evidence="1">
    <location>
        <begin position="910"/>
        <end position="933"/>
    </location>
</feature>
<keyword evidence="1" id="KW-1133">Transmembrane helix</keyword>
<dbReference type="InterPro" id="IPR001036">
    <property type="entry name" value="Acrflvin-R"/>
</dbReference>
<feature type="transmembrane region" description="Helical" evidence="1">
    <location>
        <begin position="433"/>
        <end position="453"/>
    </location>
</feature>
<dbReference type="SUPFAM" id="SSF82714">
    <property type="entry name" value="Multidrug efflux transporter AcrB TolC docking domain, DN and DC subdomains"/>
    <property type="match status" value="2"/>
</dbReference>
<feature type="transmembrane region" description="Helical" evidence="1">
    <location>
        <begin position="954"/>
        <end position="975"/>
    </location>
</feature>
<dbReference type="Gene3D" id="1.20.1640.10">
    <property type="entry name" value="Multidrug efflux transporter AcrB transmembrane domain"/>
    <property type="match status" value="2"/>
</dbReference>
<dbReference type="GO" id="GO:0042910">
    <property type="term" value="F:xenobiotic transmembrane transporter activity"/>
    <property type="evidence" value="ECO:0007669"/>
    <property type="project" value="TreeGrafter"/>
</dbReference>
<dbReference type="InterPro" id="IPR027463">
    <property type="entry name" value="AcrB_DN_DC_subdom"/>
</dbReference>
<dbReference type="SUPFAM" id="SSF82693">
    <property type="entry name" value="Multidrug efflux transporter AcrB pore domain, PN1, PN2, PC1 and PC2 subdomains"/>
    <property type="match status" value="2"/>
</dbReference>
<keyword evidence="1" id="KW-0812">Transmembrane</keyword>
<dbReference type="Gene3D" id="3.30.2090.10">
    <property type="entry name" value="Multidrug efflux transporter AcrB TolC docking domain, DN and DC subdomains"/>
    <property type="match status" value="2"/>
</dbReference>
<protein>
    <submittedName>
        <fullName evidence="2">Efflux RND transporter permease subunit</fullName>
    </submittedName>
</protein>
<dbReference type="Gene3D" id="3.30.70.1320">
    <property type="entry name" value="Multidrug efflux transporter AcrB pore domain like"/>
    <property type="match status" value="1"/>
</dbReference>
<feature type="transmembrane region" description="Helical" evidence="1">
    <location>
        <begin position="987"/>
        <end position="1010"/>
    </location>
</feature>
<dbReference type="PRINTS" id="PR00702">
    <property type="entry name" value="ACRIFLAVINRP"/>
</dbReference>
<keyword evidence="1" id="KW-0472">Membrane</keyword>
<accession>A0AAW9RKQ9</accession>
<dbReference type="Gene3D" id="3.30.70.1440">
    <property type="entry name" value="Multidrug efflux transporter AcrB pore domain"/>
    <property type="match status" value="1"/>
</dbReference>
<evidence type="ECO:0000313" key="3">
    <source>
        <dbReference type="Proteomes" id="UP001359886"/>
    </source>
</evidence>
<dbReference type="EMBL" id="JAZHOG010000014">
    <property type="protein sequence ID" value="MEJ8569475.1"/>
    <property type="molecule type" value="Genomic_DNA"/>
</dbReference>
<name>A0AAW9RKQ9_9GAMM</name>
<feature type="transmembrane region" description="Helical" evidence="1">
    <location>
        <begin position="12"/>
        <end position="32"/>
    </location>
</feature>
<dbReference type="Pfam" id="PF00873">
    <property type="entry name" value="ACR_tran"/>
    <property type="match status" value="2"/>
</dbReference>
<reference evidence="2 3" key="1">
    <citation type="submission" date="2024-02" db="EMBL/GenBank/DDBJ databases">
        <title>A novel Wenzhouxiangellaceae bacterium, isolated from coastal sediments.</title>
        <authorList>
            <person name="Du Z.-J."/>
            <person name="Ye Y.-Q."/>
            <person name="Zhang X.-Y."/>
        </authorList>
    </citation>
    <scope>NUCLEOTIDE SEQUENCE [LARGE SCALE GENOMIC DNA]</scope>
    <source>
        <strain evidence="2 3">CH-27</strain>
    </source>
</reference>
<gene>
    <name evidence="2" type="ORF">V3330_17745</name>
</gene>
<feature type="transmembrane region" description="Helical" evidence="1">
    <location>
        <begin position="846"/>
        <end position="869"/>
    </location>
</feature>
<dbReference type="PANTHER" id="PTHR32063">
    <property type="match status" value="1"/>
</dbReference>
<feature type="transmembrane region" description="Helical" evidence="1">
    <location>
        <begin position="876"/>
        <end position="895"/>
    </location>
</feature>
<feature type="transmembrane region" description="Helical" evidence="1">
    <location>
        <begin position="362"/>
        <end position="382"/>
    </location>
</feature>
<dbReference type="GO" id="GO:0005886">
    <property type="term" value="C:plasma membrane"/>
    <property type="evidence" value="ECO:0007669"/>
    <property type="project" value="TreeGrafter"/>
</dbReference>
<dbReference type="AlphaFoldDB" id="A0AAW9RKQ9"/>
<feature type="transmembrane region" description="Helical" evidence="1">
    <location>
        <begin position="465"/>
        <end position="484"/>
    </location>
</feature>
<dbReference type="RefSeq" id="WP_354696800.1">
    <property type="nucleotide sequence ID" value="NZ_JAZHOG010000014.1"/>
</dbReference>
<feature type="transmembrane region" description="Helical" evidence="1">
    <location>
        <begin position="388"/>
        <end position="413"/>
    </location>
</feature>
<dbReference type="PANTHER" id="PTHR32063:SF0">
    <property type="entry name" value="SWARMING MOTILITY PROTEIN SWRC"/>
    <property type="match status" value="1"/>
</dbReference>
<sequence length="1027" mass="111964">MTLTKISLSNPVAVVVACILVFIFGSLSLSRLPIQLAPDIERPEITIATVWRASAPNEVESEIVEPQEDVLRGIPGLLRLQSTANFGSSFLNLQFAIGTDMNRALIEVLNRLNQVPRYPVDADEPVIRVGGNNFEKIIAWWAILPEEGNPRSIASYQDFVEDVVVTRLERVPGVAQVGSFGGQRHEVRITFDPYKAANIGLDLTAIAGELGSNADVSAGISDVGRRQYTLRFSGKYEVESLGDLVLTWREGRPVRLRDVARVDMTMVDPSGILHQNGGPSLAINATPESGVNVFEVMQGLNAAVEDLSANELRRAGLTMVGDYDETEYITQSIGMVRNNLLLGMTLAIVVLWWFLRKFRATLVVALAIPLCLFCSFMVLDFGGRTLNIISLAGLAFATGMVLDAAIVVLENIFRQREAGRHGDEASMRGTSQVWGALLASTATTVAIFMPVVFLEDEAGQLFSDLAVTISAAVISSLLVAVTVLPTAAANWVRGHAIEDHHQNWWSWITNHIMAWTDNPVKRWTWVGTLTVAPLALALVLLPPADYLPEGKKNFFMGFIVTPPGMGIENAEKELVDVIDQRLTPYLNDERAPHLENYFLGLSRGFGTFFGGRAANPGQLDELVGIVNREIITGFPDSFGFAQRDPLFGGARGGRRIDIDLASDSFGSLLQAGRVGFQKVMEELPGANVRPVPGLELAEPELRLVPDDRKIAEVGWNRSRMATAIRAMGDGAFLGEYFDGSRRYNVILRAEEWYTPEELIALPVATPSGDVLTIGEMVDLVRTAGPSQIRRIDRKRTLTLAVTPPPSMAMEESLDIIKQRVTPAIWEQMPPGGSVNYRGTAEALDEALASMSGSFLLAIVILYLLISALFRSFTDSLLVVLTIPMATVGGVVSLRLMDIALFASGGQQMDLLTMIGFVILLGLVVNNAILLVYRARDAEREGMGRREAVHTAVKLRLRPILMSTTTSIFGMMPLMLIPGSGTELYRGLATVIVGGMLTSTLFTLILLPSLLRMNEDARPATLPAVETA</sequence>
<dbReference type="SUPFAM" id="SSF82866">
    <property type="entry name" value="Multidrug efflux transporter AcrB transmembrane domain"/>
    <property type="match status" value="2"/>
</dbReference>
<keyword evidence="3" id="KW-1185">Reference proteome</keyword>
<dbReference type="PROSITE" id="PS51257">
    <property type="entry name" value="PROKAR_LIPOPROTEIN"/>
    <property type="match status" value="1"/>
</dbReference>
<comment type="caution">
    <text evidence="2">The sequence shown here is derived from an EMBL/GenBank/DDBJ whole genome shotgun (WGS) entry which is preliminary data.</text>
</comment>
<feature type="transmembrane region" description="Helical" evidence="1">
    <location>
        <begin position="523"/>
        <end position="541"/>
    </location>
</feature>
<evidence type="ECO:0000256" key="1">
    <source>
        <dbReference type="SAM" id="Phobius"/>
    </source>
</evidence>
<organism evidence="2 3">
    <name type="scientific">Elongatibacter sediminis</name>
    <dbReference type="NCBI Taxonomy" id="3119006"/>
    <lineage>
        <taxon>Bacteria</taxon>
        <taxon>Pseudomonadati</taxon>
        <taxon>Pseudomonadota</taxon>
        <taxon>Gammaproteobacteria</taxon>
        <taxon>Chromatiales</taxon>
        <taxon>Wenzhouxiangellaceae</taxon>
        <taxon>Elongatibacter</taxon>
    </lineage>
</organism>
<feature type="transmembrane region" description="Helical" evidence="1">
    <location>
        <begin position="339"/>
        <end position="355"/>
    </location>
</feature>
<evidence type="ECO:0000313" key="2">
    <source>
        <dbReference type="EMBL" id="MEJ8569475.1"/>
    </source>
</evidence>
<dbReference type="Proteomes" id="UP001359886">
    <property type="component" value="Unassembled WGS sequence"/>
</dbReference>